<name>A0A5B7KC12_PORTR</name>
<organism evidence="2 3">
    <name type="scientific">Portunus trituberculatus</name>
    <name type="common">Swimming crab</name>
    <name type="synonym">Neptunus trituberculatus</name>
    <dbReference type="NCBI Taxonomy" id="210409"/>
    <lineage>
        <taxon>Eukaryota</taxon>
        <taxon>Metazoa</taxon>
        <taxon>Ecdysozoa</taxon>
        <taxon>Arthropoda</taxon>
        <taxon>Crustacea</taxon>
        <taxon>Multicrustacea</taxon>
        <taxon>Malacostraca</taxon>
        <taxon>Eumalacostraca</taxon>
        <taxon>Eucarida</taxon>
        <taxon>Decapoda</taxon>
        <taxon>Pleocyemata</taxon>
        <taxon>Brachyura</taxon>
        <taxon>Eubrachyura</taxon>
        <taxon>Portunoidea</taxon>
        <taxon>Portunidae</taxon>
        <taxon>Portuninae</taxon>
        <taxon>Portunus</taxon>
    </lineage>
</organism>
<feature type="region of interest" description="Disordered" evidence="1">
    <location>
        <begin position="29"/>
        <end position="83"/>
    </location>
</feature>
<comment type="caution">
    <text evidence="2">The sequence shown here is derived from an EMBL/GenBank/DDBJ whole genome shotgun (WGS) entry which is preliminary data.</text>
</comment>
<gene>
    <name evidence="2" type="ORF">E2C01_098413</name>
</gene>
<evidence type="ECO:0000256" key="1">
    <source>
        <dbReference type="SAM" id="MobiDB-lite"/>
    </source>
</evidence>
<dbReference type="AlphaFoldDB" id="A0A5B7KC12"/>
<evidence type="ECO:0000313" key="3">
    <source>
        <dbReference type="Proteomes" id="UP000324222"/>
    </source>
</evidence>
<dbReference type="Proteomes" id="UP000324222">
    <property type="component" value="Unassembled WGS sequence"/>
</dbReference>
<protein>
    <submittedName>
        <fullName evidence="2">Uncharacterized protein</fullName>
    </submittedName>
</protein>
<accession>A0A5B7KC12</accession>
<dbReference type="EMBL" id="VSRR010133208">
    <property type="protein sequence ID" value="MPD02808.1"/>
    <property type="molecule type" value="Genomic_DNA"/>
</dbReference>
<keyword evidence="3" id="KW-1185">Reference proteome</keyword>
<evidence type="ECO:0000313" key="2">
    <source>
        <dbReference type="EMBL" id="MPD02808.1"/>
    </source>
</evidence>
<reference evidence="2 3" key="1">
    <citation type="submission" date="2019-05" db="EMBL/GenBank/DDBJ databases">
        <title>Another draft genome of Portunus trituberculatus and its Hox gene families provides insights of decapod evolution.</title>
        <authorList>
            <person name="Jeong J.-H."/>
            <person name="Song I."/>
            <person name="Kim S."/>
            <person name="Choi T."/>
            <person name="Kim D."/>
            <person name="Ryu S."/>
            <person name="Kim W."/>
        </authorList>
    </citation>
    <scope>NUCLEOTIDE SEQUENCE [LARGE SCALE GENOMIC DNA]</scope>
    <source>
        <tissue evidence="2">Muscle</tissue>
    </source>
</reference>
<sequence>MSSGLIINSTYRLIDVKLTTVTTKIVSPKKCRPGRTIPSVPHLPPPLLRRSTNPNPRLSCEAMTDVAGDQSSQKGTREAEDSE</sequence>
<proteinExistence type="predicted"/>